<evidence type="ECO:0000313" key="4">
    <source>
        <dbReference type="EMBL" id="ACV21162.1"/>
    </source>
</evidence>
<reference evidence="4 5" key="1">
    <citation type="journal article" date="2009" name="Stand. Genomic Sci.">
        <title>Complete genome sequence of Slackia heliotrinireducens type strain (RHS 1).</title>
        <authorList>
            <person name="Pukall R."/>
            <person name="Lapidus A."/>
            <person name="Nolan M."/>
            <person name="Copeland A."/>
            <person name="Glavina Del Rio T."/>
            <person name="Lucas S."/>
            <person name="Chen F."/>
            <person name="Tice H."/>
            <person name="Cheng J.F."/>
            <person name="Chertkov O."/>
            <person name="Bruce D."/>
            <person name="Goodwin L."/>
            <person name="Kuske C."/>
            <person name="Brettin T."/>
            <person name="Detter J.C."/>
            <person name="Han C."/>
            <person name="Pitluck S."/>
            <person name="Pati A."/>
            <person name="Mavrommatis K."/>
            <person name="Ivanova N."/>
            <person name="Ovchinnikova G."/>
            <person name="Chen A."/>
            <person name="Palaniappan K."/>
            <person name="Schneider S."/>
            <person name="Rohde M."/>
            <person name="Chain P."/>
            <person name="D'haeseleer P."/>
            <person name="Goker M."/>
            <person name="Bristow J."/>
            <person name="Eisen J.A."/>
            <person name="Markowitz V."/>
            <person name="Kyrpides N.C."/>
            <person name="Klenk H.P."/>
            <person name="Hugenholtz P."/>
        </authorList>
    </citation>
    <scope>NUCLEOTIDE SEQUENCE [LARGE SCALE GENOMIC DNA]</scope>
    <source>
        <strain evidence="5">ATCC 29202 / DSM 20476 / NCTC 11029 / RHS 1</strain>
    </source>
</reference>
<dbReference type="InterPro" id="IPR018337">
    <property type="entry name" value="Cell_wall/Cho-bd_repeat"/>
</dbReference>
<protein>
    <submittedName>
        <fullName evidence="4">Putative cell wall binding protein</fullName>
    </submittedName>
</protein>
<dbReference type="SUPFAM" id="SSF69360">
    <property type="entry name" value="Cell wall binding repeat"/>
    <property type="match status" value="1"/>
</dbReference>
<evidence type="ECO:0000256" key="1">
    <source>
        <dbReference type="ARBA" id="ARBA00022737"/>
    </source>
</evidence>
<feature type="repeat" description="Cell wall-binding" evidence="2">
    <location>
        <begin position="397"/>
        <end position="416"/>
    </location>
</feature>
<evidence type="ECO:0000256" key="3">
    <source>
        <dbReference type="SAM" id="SignalP"/>
    </source>
</evidence>
<feature type="repeat" description="Cell wall-binding" evidence="2">
    <location>
        <begin position="356"/>
        <end position="375"/>
    </location>
</feature>
<accession>C7N0T4</accession>
<feature type="signal peptide" evidence="3">
    <location>
        <begin position="1"/>
        <end position="31"/>
    </location>
</feature>
<dbReference type="KEGG" id="shi:Shel_00880"/>
<dbReference type="STRING" id="471855.Shel_00880"/>
<dbReference type="Gene3D" id="2.10.270.10">
    <property type="entry name" value="Cholin Binding"/>
    <property type="match status" value="3"/>
</dbReference>
<dbReference type="Gene3D" id="2.20.120.10">
    <property type="entry name" value="Multimodular pneumococcal cell wall endolysin, domain 3"/>
    <property type="match status" value="1"/>
</dbReference>
<gene>
    <name evidence="4" type="ordered locus">Shel_00880</name>
</gene>
<feature type="chain" id="PRO_5038476210" evidence="3">
    <location>
        <begin position="32"/>
        <end position="478"/>
    </location>
</feature>
<evidence type="ECO:0000256" key="2">
    <source>
        <dbReference type="PROSITE-ProRule" id="PRU00591"/>
    </source>
</evidence>
<organism evidence="4 5">
    <name type="scientific">Slackia heliotrinireducens (strain ATCC 29202 / DSM 20476 / NCTC 11029 / RHS 1)</name>
    <name type="common">Peptococcus heliotrinreducens</name>
    <dbReference type="NCBI Taxonomy" id="471855"/>
    <lineage>
        <taxon>Bacteria</taxon>
        <taxon>Bacillati</taxon>
        <taxon>Actinomycetota</taxon>
        <taxon>Coriobacteriia</taxon>
        <taxon>Eggerthellales</taxon>
        <taxon>Eggerthellaceae</taxon>
        <taxon>Slackia</taxon>
    </lineage>
</organism>
<keyword evidence="5" id="KW-1185">Reference proteome</keyword>
<dbReference type="Pfam" id="PF01473">
    <property type="entry name" value="Choline_bind_1"/>
    <property type="match status" value="1"/>
</dbReference>
<dbReference type="RefSeq" id="WP_012797273.1">
    <property type="nucleotide sequence ID" value="NC_013165.1"/>
</dbReference>
<dbReference type="PROSITE" id="PS51170">
    <property type="entry name" value="CW"/>
    <property type="match status" value="5"/>
</dbReference>
<feature type="repeat" description="Cell wall-binding" evidence="2">
    <location>
        <begin position="417"/>
        <end position="436"/>
    </location>
</feature>
<dbReference type="EMBL" id="CP001684">
    <property type="protein sequence ID" value="ACV21162.1"/>
    <property type="molecule type" value="Genomic_DNA"/>
</dbReference>
<keyword evidence="3" id="KW-0732">Signal</keyword>
<feature type="repeat" description="Cell wall-binding" evidence="2">
    <location>
        <begin position="376"/>
        <end position="395"/>
    </location>
</feature>
<dbReference type="Proteomes" id="UP000002026">
    <property type="component" value="Chromosome"/>
</dbReference>
<dbReference type="AlphaFoldDB" id="C7N0T4"/>
<dbReference type="HOGENOM" id="CLU_570952_0_0_11"/>
<feature type="repeat" description="Cell wall-binding" evidence="2">
    <location>
        <begin position="437"/>
        <end position="456"/>
    </location>
</feature>
<evidence type="ECO:0000313" key="5">
    <source>
        <dbReference type="Proteomes" id="UP000002026"/>
    </source>
</evidence>
<proteinExistence type="predicted"/>
<sequence>MTVAAKRFAYVVGACLACLVAIAAAPAQAHAVVHPSADDIVLGGVVYSASHPETVSYDESSGVLTLEYYDGGGIQVFGQSDVESQLTIDLVGYNQISCTGEPDIDPGIRMTGGKGSIEITSSDRAYLELVANYTYSGIYPNLCGVMVDENLTVSGNADVWVWTASSSSDHVRGSGICCQDGGVIVKDHARLKVWVTLDWSNGCYGIESHSISTPALVATTDDEVSFECTTGHGANTFAVYQPGASVPLGLYGVPYVEVAAVYVATNNGMDGFNFGLPSYSFSATGPNAYVYKLETGWLKVGSKWRYYLGDGEFVTNDFRSDKNKTYYFDADGFMVTGWKKVAGAWYFFSRNGGAMQFGWVKDGGKWYYLSSGGTMATGWQKLGSTWYYFDVNSGAMKTGWQKISGKWYWFESSGAMKTGWLRSGGKWYYLQSSGAMATGWLKVGSTWYYFDSSGAMATGTRTINGKTYRFSSSGAWIA</sequence>
<keyword evidence="1" id="KW-0677">Repeat</keyword>
<dbReference type="eggNOG" id="COG5263">
    <property type="taxonomic scope" value="Bacteria"/>
</dbReference>
<dbReference type="Pfam" id="PF19127">
    <property type="entry name" value="Choline_bind_3"/>
    <property type="match status" value="3"/>
</dbReference>
<name>C7N0T4_SLAHD</name>